<dbReference type="EMBL" id="JAIRAU010000047">
    <property type="protein sequence ID" value="MBZ5714447.1"/>
    <property type="molecule type" value="Genomic_DNA"/>
</dbReference>
<dbReference type="InterPro" id="IPR000184">
    <property type="entry name" value="Bac_surfAg_D15"/>
</dbReference>
<dbReference type="RefSeq" id="WP_224196169.1">
    <property type="nucleotide sequence ID" value="NZ_JAIRAU010000047.1"/>
</dbReference>
<feature type="region of interest" description="Disordered" evidence="3">
    <location>
        <begin position="41"/>
        <end position="111"/>
    </location>
</feature>
<evidence type="ECO:0000259" key="4">
    <source>
        <dbReference type="Pfam" id="PF01103"/>
    </source>
</evidence>
<evidence type="ECO:0000313" key="6">
    <source>
        <dbReference type="Proteomes" id="UP001139031"/>
    </source>
</evidence>
<evidence type="ECO:0000256" key="1">
    <source>
        <dbReference type="ARBA" id="ARBA00004370"/>
    </source>
</evidence>
<evidence type="ECO:0000256" key="2">
    <source>
        <dbReference type="ARBA" id="ARBA00023136"/>
    </source>
</evidence>
<feature type="compositionally biased region" description="Basic residues" evidence="3">
    <location>
        <begin position="89"/>
        <end position="105"/>
    </location>
</feature>
<comment type="subcellular location">
    <subcellularLocation>
        <location evidence="1">Membrane</location>
    </subcellularLocation>
</comment>
<dbReference type="Proteomes" id="UP001139031">
    <property type="component" value="Unassembled WGS sequence"/>
</dbReference>
<name>A0ABS7U1P7_9BACT</name>
<comment type="caution">
    <text evidence="5">The sequence shown here is derived from an EMBL/GenBank/DDBJ whole genome shotgun (WGS) entry which is preliminary data.</text>
</comment>
<sequence length="462" mass="51088">MGGKRVLASLARAVDTAPGFESLFAACAIALALAPSPVPGATPATPPGVPPEGPKLPPVIPLATHDEESGPPPPTLPEATVPVTPPAGRRFRKRQRRPRDNRHRLLPLPHLSSQPATGLTLGGSLNYAYRLPGDNFNRVYGLAWSRVSTKLVQDHILSARMRNMLGRNEIFNFGLFISLDPVFSFYGINNHERLDAADVQSPYNHIRMDNWGGWFTFEHPLWVLERPGRAVGTLRHYSGYFFYLDVVRGYPGSRLLEELPAAEGSWRRGVLRLGLTWDSRDNDWSPREGSLIDVTFDASGPYTGSSTSWGRFHGSIRNYWSLGASQVVLAHRLTLDTLWGEPSLMALGDFGGLFPMEAYGGAYVGRGFGRRRFIGKHKATAGFELRFAPVELKIRRHTLGVGLELFVEAGLVAQKMADLFKHFYISGGPGLLLIWDRFVVFRVEGAFGREGGALYLQSEHAF</sequence>
<organism evidence="5 6">
    <name type="scientific">Nannocystis pusilla</name>
    <dbReference type="NCBI Taxonomy" id="889268"/>
    <lineage>
        <taxon>Bacteria</taxon>
        <taxon>Pseudomonadati</taxon>
        <taxon>Myxococcota</taxon>
        <taxon>Polyangia</taxon>
        <taxon>Nannocystales</taxon>
        <taxon>Nannocystaceae</taxon>
        <taxon>Nannocystis</taxon>
    </lineage>
</organism>
<dbReference type="Gene3D" id="2.40.160.50">
    <property type="entry name" value="membrane protein fhac: a member of the omp85/tpsb transporter family"/>
    <property type="match status" value="1"/>
</dbReference>
<keyword evidence="2" id="KW-0472">Membrane</keyword>
<dbReference type="Pfam" id="PF01103">
    <property type="entry name" value="Omp85"/>
    <property type="match status" value="1"/>
</dbReference>
<feature type="compositionally biased region" description="Low complexity" evidence="3">
    <location>
        <begin position="77"/>
        <end position="88"/>
    </location>
</feature>
<accession>A0ABS7U1P7</accession>
<evidence type="ECO:0000313" key="5">
    <source>
        <dbReference type="EMBL" id="MBZ5714447.1"/>
    </source>
</evidence>
<keyword evidence="6" id="KW-1185">Reference proteome</keyword>
<gene>
    <name evidence="5" type="ORF">K7C98_34885</name>
</gene>
<proteinExistence type="predicted"/>
<protein>
    <submittedName>
        <fullName evidence="5">BamA/TamA family outer membrane protein</fullName>
    </submittedName>
</protein>
<feature type="domain" description="Bacterial surface antigen (D15)" evidence="4">
    <location>
        <begin position="264"/>
        <end position="413"/>
    </location>
</feature>
<feature type="compositionally biased region" description="Pro residues" evidence="3">
    <location>
        <begin position="41"/>
        <end position="60"/>
    </location>
</feature>
<reference evidence="5" key="1">
    <citation type="submission" date="2021-08" db="EMBL/GenBank/DDBJ databases">
        <authorList>
            <person name="Stevens D.C."/>
        </authorList>
    </citation>
    <scope>NUCLEOTIDE SEQUENCE</scope>
    <source>
        <strain evidence="5">DSM 53165</strain>
    </source>
</reference>
<evidence type="ECO:0000256" key="3">
    <source>
        <dbReference type="SAM" id="MobiDB-lite"/>
    </source>
</evidence>